<evidence type="ECO:0000256" key="7">
    <source>
        <dbReference type="ARBA" id="ARBA00034808"/>
    </source>
</evidence>
<name>A0AAD9DIQ7_9STRA</name>
<dbReference type="SUPFAM" id="SSF52540">
    <property type="entry name" value="P-loop containing nucleoside triphosphate hydrolases"/>
    <property type="match status" value="1"/>
</dbReference>
<protein>
    <recommendedName>
        <fullName evidence="7">DNA 3'-5' helicase</fullName>
        <ecNumber evidence="7">5.6.2.4</ecNumber>
    </recommendedName>
</protein>
<dbReference type="EC" id="5.6.2.4" evidence="7"/>
<dbReference type="GO" id="GO:0000724">
    <property type="term" value="P:double-strand break repair via homologous recombination"/>
    <property type="evidence" value="ECO:0007669"/>
    <property type="project" value="TreeGrafter"/>
</dbReference>
<evidence type="ECO:0000256" key="6">
    <source>
        <dbReference type="ARBA" id="ARBA00034617"/>
    </source>
</evidence>
<dbReference type="AlphaFoldDB" id="A0AAD9DIQ7"/>
<sequence length="1183" mass="130316">MSSPPNAAAASGKVTVNPYTKKAINPYQKQNSHPNSNNSVCNYNVEVRAGPPPAKRLKTPEDEHDNNDSSTGRLTEDEEQALLLANELSEIPFEFQNDVTNTMQKHFAHSSFRPGQLTVLHSLLAESKDACVFWATGAGKSLVYQLPPLHLQNQVAIVVSPLISLMQDQCAKLNGRGGGVDIATYLGSSQSNPQAEERALNGEFRLVYMTPEKLTSDGFSDKLAYMHQSVSKICLIAIDESHCVSEWGHDFRPAFLQIGPTVRTHHILQNIPLVALTATAVPRVQKDIIKNLQMRQGTTIAKKSFDRTNLKITIRRKPITGSYGVFDGLVKDIAAAFLKLGNKAYTQGKSTIVYCATKKEVEEICSRITQALAHKITDDSNQTIAFSDAEEISSNFVKPYHAGLSIGNREDAHTNFLIGKVSIIVATVAFGMGIDKPDIRRVIHWGPCKTVEEYYQQMGRAGRDGLSADCTMYANLSEFSKFKGDFYIGSLRGEAKQATIRSMDALKDFAMSTDGCRRASLLAFFGETPSFGTNCGTCDLCQEKKQHANDFERDFQSEGARVILLAISACPEQPMSTFEKIINGGTVEDYRYYNKSSDFPSSVSRKVNSARSLMSKKKPLSYFKELFQPLTQRGFIKQSTRQSTHKYAKPYVVYSLTLKGQAAMTKGEVILPVPTSVRELEKAEAEKRRQALADLESKGVDLEQIPDEELHSGEGECITALKIWYNYVDSLENRGKSDLVNGLDDLKSRIEAWRMDMAERYRMAPAAVLEEHLLVKIAYATATCTSKMNKEALIAAGVRSNGIDELTSVLGDWVDENAKASAKSDGEANDAPMTFTVGESVKASKPWRHAVYKPNKKTGKAVWEVSYDQFANGTHPQTIAMTQASGRPIQVATVVGHLLDALEHGRAVDLHRLSSASPPPTKAEWEQLARCEVETCINVTEDPATSQNGERFTITNFLLPIMGTDFAKEYKQRTPEEITTITIPMLQRYCYLVESGVLLLATFSHGFAPVGKFKPPVSPLGLTDSTTSFIPSDETLIPIPAISNIGGKHFQLEELEDAEKCTSDILLNSDMTVTVGTTDGPIFSSFSGTWSESFDESREDRAMFEMKLSRTYTGGGESNDPTDIGEFTYEVERTFSGLLTVVGGSLVAVEGLILDVDELFGTREVGFFNMIDTSEARVADSVL</sequence>
<keyword evidence="4 11" id="KW-0347">Helicase</keyword>
<dbReference type="GO" id="GO:0016787">
    <property type="term" value="F:hydrolase activity"/>
    <property type="evidence" value="ECO:0007669"/>
    <property type="project" value="UniProtKB-KW"/>
</dbReference>
<proteinExistence type="inferred from homology"/>
<dbReference type="NCBIfam" id="TIGR00614">
    <property type="entry name" value="recQ_fam"/>
    <property type="match status" value="1"/>
</dbReference>
<dbReference type="GO" id="GO:0005694">
    <property type="term" value="C:chromosome"/>
    <property type="evidence" value="ECO:0007669"/>
    <property type="project" value="TreeGrafter"/>
</dbReference>
<dbReference type="GO" id="GO:0005524">
    <property type="term" value="F:ATP binding"/>
    <property type="evidence" value="ECO:0007669"/>
    <property type="project" value="UniProtKB-KW"/>
</dbReference>
<dbReference type="SMART" id="SM00487">
    <property type="entry name" value="DEXDc"/>
    <property type="match status" value="1"/>
</dbReference>
<feature type="region of interest" description="Disordered" evidence="8">
    <location>
        <begin position="1"/>
        <end position="74"/>
    </location>
</feature>
<dbReference type="InterPro" id="IPR032284">
    <property type="entry name" value="RecQ_Zn-bd"/>
</dbReference>
<organism evidence="11 12">
    <name type="scientific">Skeletonema marinoi</name>
    <dbReference type="NCBI Taxonomy" id="267567"/>
    <lineage>
        <taxon>Eukaryota</taxon>
        <taxon>Sar</taxon>
        <taxon>Stramenopiles</taxon>
        <taxon>Ochrophyta</taxon>
        <taxon>Bacillariophyta</taxon>
        <taxon>Coscinodiscophyceae</taxon>
        <taxon>Thalassiosirophycidae</taxon>
        <taxon>Thalassiosirales</taxon>
        <taxon>Skeletonemataceae</taxon>
        <taxon>Skeletonema</taxon>
        <taxon>Skeletonema marinoi-dohrnii complex</taxon>
    </lineage>
</organism>
<comment type="similarity">
    <text evidence="1">Belongs to the helicase family. RecQ subfamily.</text>
</comment>
<evidence type="ECO:0000313" key="12">
    <source>
        <dbReference type="Proteomes" id="UP001224775"/>
    </source>
</evidence>
<evidence type="ECO:0000256" key="1">
    <source>
        <dbReference type="ARBA" id="ARBA00005446"/>
    </source>
</evidence>
<dbReference type="GO" id="GO:0043138">
    <property type="term" value="F:3'-5' DNA helicase activity"/>
    <property type="evidence" value="ECO:0007669"/>
    <property type="project" value="UniProtKB-EC"/>
</dbReference>
<dbReference type="InterPro" id="IPR001650">
    <property type="entry name" value="Helicase_C-like"/>
</dbReference>
<comment type="catalytic activity">
    <reaction evidence="6">
        <text>Couples ATP hydrolysis with the unwinding of duplex DNA by translocating in the 3'-5' direction.</text>
        <dbReference type="EC" id="5.6.2.4"/>
    </reaction>
</comment>
<dbReference type="Proteomes" id="UP001224775">
    <property type="component" value="Unassembled WGS sequence"/>
</dbReference>
<evidence type="ECO:0000256" key="2">
    <source>
        <dbReference type="ARBA" id="ARBA00022741"/>
    </source>
</evidence>
<evidence type="ECO:0000256" key="3">
    <source>
        <dbReference type="ARBA" id="ARBA00022801"/>
    </source>
</evidence>
<dbReference type="InterPro" id="IPR036388">
    <property type="entry name" value="WH-like_DNA-bd_sf"/>
</dbReference>
<gene>
    <name evidence="11" type="ORF">QTG54_000661</name>
</gene>
<dbReference type="PROSITE" id="PS51192">
    <property type="entry name" value="HELICASE_ATP_BIND_1"/>
    <property type="match status" value="1"/>
</dbReference>
<keyword evidence="12" id="KW-1185">Reference proteome</keyword>
<feature type="domain" description="Helicase ATP-binding" evidence="9">
    <location>
        <begin position="121"/>
        <end position="298"/>
    </location>
</feature>
<dbReference type="Gene3D" id="1.10.10.10">
    <property type="entry name" value="Winged helix-like DNA-binding domain superfamily/Winged helix DNA-binding domain"/>
    <property type="match status" value="1"/>
</dbReference>
<dbReference type="GO" id="GO:0003676">
    <property type="term" value="F:nucleic acid binding"/>
    <property type="evidence" value="ECO:0007669"/>
    <property type="project" value="InterPro"/>
</dbReference>
<keyword evidence="2" id="KW-0547">Nucleotide-binding</keyword>
<dbReference type="Pfam" id="PF16124">
    <property type="entry name" value="RecQ_Zn_bind"/>
    <property type="match status" value="1"/>
</dbReference>
<evidence type="ECO:0000259" key="10">
    <source>
        <dbReference type="PROSITE" id="PS51194"/>
    </source>
</evidence>
<keyword evidence="3 11" id="KW-0378">Hydrolase</keyword>
<evidence type="ECO:0000313" key="11">
    <source>
        <dbReference type="EMBL" id="KAK1748722.1"/>
    </source>
</evidence>
<comment type="caution">
    <text evidence="11">The sequence shown here is derived from an EMBL/GenBank/DDBJ whole genome shotgun (WGS) entry which is preliminary data.</text>
</comment>
<dbReference type="CDD" id="cd17920">
    <property type="entry name" value="DEXHc_RecQ"/>
    <property type="match status" value="1"/>
</dbReference>
<keyword evidence="5" id="KW-0067">ATP-binding</keyword>
<dbReference type="EMBL" id="JATAAI010000001">
    <property type="protein sequence ID" value="KAK1748722.1"/>
    <property type="molecule type" value="Genomic_DNA"/>
</dbReference>
<dbReference type="Pfam" id="PF00270">
    <property type="entry name" value="DEAD"/>
    <property type="match status" value="1"/>
</dbReference>
<dbReference type="InterPro" id="IPR014001">
    <property type="entry name" value="Helicase_ATP-bd"/>
</dbReference>
<dbReference type="PROSITE" id="PS51194">
    <property type="entry name" value="HELICASE_CTER"/>
    <property type="match status" value="1"/>
</dbReference>
<dbReference type="Pfam" id="PF00271">
    <property type="entry name" value="Helicase_C"/>
    <property type="match status" value="1"/>
</dbReference>
<feature type="domain" description="Helicase C-terminal" evidence="10">
    <location>
        <begin position="332"/>
        <end position="507"/>
    </location>
</feature>
<evidence type="ECO:0000256" key="5">
    <source>
        <dbReference type="ARBA" id="ARBA00022840"/>
    </source>
</evidence>
<dbReference type="InterPro" id="IPR027417">
    <property type="entry name" value="P-loop_NTPase"/>
</dbReference>
<dbReference type="PANTHER" id="PTHR13710">
    <property type="entry name" value="DNA HELICASE RECQ FAMILY MEMBER"/>
    <property type="match status" value="1"/>
</dbReference>
<feature type="compositionally biased region" description="Polar residues" evidence="8">
    <location>
        <begin position="27"/>
        <end position="42"/>
    </location>
</feature>
<dbReference type="GO" id="GO:0009378">
    <property type="term" value="F:four-way junction helicase activity"/>
    <property type="evidence" value="ECO:0007669"/>
    <property type="project" value="TreeGrafter"/>
</dbReference>
<dbReference type="GO" id="GO:0005634">
    <property type="term" value="C:nucleus"/>
    <property type="evidence" value="ECO:0007669"/>
    <property type="project" value="TreeGrafter"/>
</dbReference>
<evidence type="ECO:0000259" key="9">
    <source>
        <dbReference type="PROSITE" id="PS51192"/>
    </source>
</evidence>
<dbReference type="SMART" id="SM00490">
    <property type="entry name" value="HELICc"/>
    <property type="match status" value="1"/>
</dbReference>
<dbReference type="GO" id="GO:0005737">
    <property type="term" value="C:cytoplasm"/>
    <property type="evidence" value="ECO:0007669"/>
    <property type="project" value="TreeGrafter"/>
</dbReference>
<dbReference type="InterPro" id="IPR011545">
    <property type="entry name" value="DEAD/DEAH_box_helicase_dom"/>
</dbReference>
<dbReference type="InterPro" id="IPR004589">
    <property type="entry name" value="DNA_helicase_ATP-dep_RecQ"/>
</dbReference>
<dbReference type="PANTHER" id="PTHR13710:SF120">
    <property type="entry name" value="BIFUNCTIONAL 3'-5' EXONUCLEASE_ATP-DEPENDENT HELICASE WRN"/>
    <property type="match status" value="1"/>
</dbReference>
<dbReference type="Gene3D" id="3.40.50.300">
    <property type="entry name" value="P-loop containing nucleotide triphosphate hydrolases"/>
    <property type="match status" value="2"/>
</dbReference>
<evidence type="ECO:0000256" key="8">
    <source>
        <dbReference type="SAM" id="MobiDB-lite"/>
    </source>
</evidence>
<evidence type="ECO:0000256" key="4">
    <source>
        <dbReference type="ARBA" id="ARBA00022806"/>
    </source>
</evidence>
<reference evidence="11" key="1">
    <citation type="submission" date="2023-06" db="EMBL/GenBank/DDBJ databases">
        <title>Survivors Of The Sea: Transcriptome response of Skeletonema marinoi to long-term dormancy.</title>
        <authorList>
            <person name="Pinder M.I.M."/>
            <person name="Kourtchenko O."/>
            <person name="Robertson E.K."/>
            <person name="Larsson T."/>
            <person name="Maumus F."/>
            <person name="Osuna-Cruz C.M."/>
            <person name="Vancaester E."/>
            <person name="Stenow R."/>
            <person name="Vandepoele K."/>
            <person name="Ploug H."/>
            <person name="Bruchert V."/>
            <person name="Godhe A."/>
            <person name="Topel M."/>
        </authorList>
    </citation>
    <scope>NUCLEOTIDE SEQUENCE</scope>
    <source>
        <strain evidence="11">R05AC</strain>
    </source>
</reference>
<accession>A0AAD9DIQ7</accession>